<sequence length="801" mass="90659">MEPLESVVQPTSTDIFKPSEIVTNRTSSPSSSLVHILSVGSNSISAFFSWRLQSSNACKVTLVWRNHFDAVSSYGISFKSNTYGSERFRPHRIVQTIEEAKDPHYPFDYIFVCIKALPDLYDIATIIESVVTPSHTCIIINTSNAIGIEGQLIERFPKNLVLSLVSEATFTQLNVADYEHSGPTNVWIGLVQPNSVLPEEIQRDMIESLTLTLKAGNVECHFSSNILQQQWEKMIGYLFIFVFSYINYYTYRPIAFHPISVLFDEPNHSVLLEKQNAKKIISGLLDELLRIARAQNCNFDIDFKSKIMNTMAVDTSQSIMFQDYTARRPMEIHVFLANPLDIANKHNIDVPRLEIIHALMHNLNNCKNIRKPSPSASIAFSRQLSPRPTVSKEHHKHHLVHEPNGYNVPSGDRHNYKRRSPQPLIRRDSLEGLQEFADIAMYGDMIHVSNTDDNETHDYKNYVCNNNNNSYNYAPRQRRGTLSHDSMSIKEKELALYRRERMLYGKEMLEHKKKATRYPRNHISDEYSTTSYGYDDDDYGDFPVSNGPPNVPPPINSDNFDMMSMTFRRHRKNTTKISANSIRNTFNNRSDINNDYMTWGGRQRSRSRSQQYSLLDSSLLDTCDYMQSNLMLGYSSNRYGTVDSKALVNSRANSLTTTGSNEMRDSNMYSTYHNHRSTIQHASVNDVIPAHNSHHVNHPYPSTMTSGGVPRSAHQRVPSASLTSLQHMPPRNIGIHPQLSHGSSKNSSNVNPHRSLTGSASASITSNGNRCASGSGSGHSSISSFERVLFSSALHHAEINI</sequence>
<dbReference type="InterPro" id="IPR013332">
    <property type="entry name" value="KPR_N"/>
</dbReference>
<dbReference type="STRING" id="1209962.L0PAQ9"/>
<evidence type="ECO:0000259" key="2">
    <source>
        <dbReference type="Pfam" id="PF02558"/>
    </source>
</evidence>
<evidence type="ECO:0000259" key="3">
    <source>
        <dbReference type="Pfam" id="PF08546"/>
    </source>
</evidence>
<protein>
    <recommendedName>
        <fullName evidence="6">Ketopantoate reductase C-terminal domain-containing protein</fullName>
    </recommendedName>
</protein>
<name>L0PAQ9_PNEJI</name>
<feature type="region of interest" description="Disordered" evidence="1">
    <location>
        <begin position="690"/>
        <end position="778"/>
    </location>
</feature>
<evidence type="ECO:0000313" key="4">
    <source>
        <dbReference type="EMBL" id="CCJ29302.1"/>
    </source>
</evidence>
<reference evidence="4 5" key="1">
    <citation type="journal article" date="2012" name="MBio">
        <title>De novo assembly of the Pneumocystis jirovecii genome from a single bronchoalveolar lavage fluid specimen from a patient.</title>
        <authorList>
            <person name="Cisse O.H."/>
            <person name="Pagni M."/>
            <person name="Hauser P.M."/>
        </authorList>
    </citation>
    <scope>NUCLEOTIDE SEQUENCE [LARGE SCALE GENOMIC DNA]</scope>
    <source>
        <strain evidence="4 5">SE8</strain>
    </source>
</reference>
<dbReference type="Gene3D" id="3.40.50.720">
    <property type="entry name" value="NAD(P)-binding Rossmann-like Domain"/>
    <property type="match status" value="1"/>
</dbReference>
<gene>
    <name evidence="4" type="ORF">PNEJI1_001263</name>
</gene>
<dbReference type="Pfam" id="PF08546">
    <property type="entry name" value="ApbA_C"/>
    <property type="match status" value="1"/>
</dbReference>
<evidence type="ECO:0008006" key="6">
    <source>
        <dbReference type="Google" id="ProtNLM"/>
    </source>
</evidence>
<organism evidence="5">
    <name type="scientific">Pneumocystis jirovecii</name>
    <name type="common">Human pneumocystis pneumonia agent</name>
    <dbReference type="NCBI Taxonomy" id="42068"/>
    <lineage>
        <taxon>Eukaryota</taxon>
        <taxon>Fungi</taxon>
        <taxon>Dikarya</taxon>
        <taxon>Ascomycota</taxon>
        <taxon>Taphrinomycotina</taxon>
        <taxon>Pneumocystomycetes</taxon>
        <taxon>Pneumocystaceae</taxon>
        <taxon>Pneumocystis</taxon>
    </lineage>
</organism>
<dbReference type="InterPro" id="IPR013752">
    <property type="entry name" value="KPA_reductase"/>
</dbReference>
<dbReference type="FunCoup" id="L0PAQ9">
    <property type="interactions" value="149"/>
</dbReference>
<proteinExistence type="predicted"/>
<dbReference type="SUPFAM" id="SSF48179">
    <property type="entry name" value="6-phosphogluconate dehydrogenase C-terminal domain-like"/>
    <property type="match status" value="1"/>
</dbReference>
<dbReference type="InterPro" id="IPR013328">
    <property type="entry name" value="6PGD_dom2"/>
</dbReference>
<feature type="domain" description="Ketopantoate reductase N-terminal" evidence="2">
    <location>
        <begin position="36"/>
        <end position="191"/>
    </location>
</feature>
<evidence type="ECO:0000313" key="5">
    <source>
        <dbReference type="Proteomes" id="UP000010422"/>
    </source>
</evidence>
<dbReference type="InterPro" id="IPR051402">
    <property type="entry name" value="KPR-Related"/>
</dbReference>
<accession>L0PAQ9</accession>
<dbReference type="FunFam" id="3.40.50.720:FF:000424">
    <property type="entry name" value="Meiotically up-regulated gene 72 protein"/>
    <property type="match status" value="1"/>
</dbReference>
<dbReference type="Proteomes" id="UP000010422">
    <property type="component" value="Unassembled WGS sequence"/>
</dbReference>
<feature type="domain" description="Ketopantoate reductase C-terminal" evidence="3">
    <location>
        <begin position="225"/>
        <end position="363"/>
    </location>
</feature>
<dbReference type="InterPro" id="IPR008927">
    <property type="entry name" value="6-PGluconate_DH-like_C_sf"/>
</dbReference>
<dbReference type="PANTHER" id="PTHR21708:SF25">
    <property type="entry name" value="PROTEIN PAM1-RELATED"/>
    <property type="match status" value="1"/>
</dbReference>
<dbReference type="PANTHER" id="PTHR21708">
    <property type="entry name" value="PROBABLE 2-DEHYDROPANTOATE 2-REDUCTASE"/>
    <property type="match status" value="1"/>
</dbReference>
<evidence type="ECO:0000256" key="1">
    <source>
        <dbReference type="SAM" id="MobiDB-lite"/>
    </source>
</evidence>
<dbReference type="VEuPathDB" id="FungiDB:PNEJI1_001263"/>
<dbReference type="EMBL" id="CAKM01000174">
    <property type="protein sequence ID" value="CCJ29302.1"/>
    <property type="molecule type" value="Genomic_DNA"/>
</dbReference>
<dbReference type="Gene3D" id="1.10.1040.10">
    <property type="entry name" value="N-(1-d-carboxylethyl)-l-norvaline Dehydrogenase, domain 2"/>
    <property type="match status" value="1"/>
</dbReference>
<feature type="region of interest" description="Disordered" evidence="1">
    <location>
        <begin position="382"/>
        <end position="416"/>
    </location>
</feature>
<dbReference type="FunFam" id="1.10.1040.10:FF:000017">
    <property type="entry name" value="2-dehydropantoate 2-reductase"/>
    <property type="match status" value="1"/>
</dbReference>
<dbReference type="InParanoid" id="L0PAQ9"/>
<dbReference type="AlphaFoldDB" id="L0PAQ9"/>
<comment type="caution">
    <text evidence="4">The sequence shown here is derived from an EMBL/GenBank/DDBJ whole genome shotgun (WGS) entry which is preliminary data.</text>
</comment>
<dbReference type="GO" id="GO:0005737">
    <property type="term" value="C:cytoplasm"/>
    <property type="evidence" value="ECO:0007669"/>
    <property type="project" value="TreeGrafter"/>
</dbReference>
<dbReference type="Pfam" id="PF02558">
    <property type="entry name" value="ApbA"/>
    <property type="match status" value="1"/>
</dbReference>
<feature type="compositionally biased region" description="Polar residues" evidence="1">
    <location>
        <begin position="740"/>
        <end position="772"/>
    </location>
</feature>